<feature type="region of interest" description="Disordered" evidence="1">
    <location>
        <begin position="1"/>
        <end position="98"/>
    </location>
</feature>
<dbReference type="OrthoDB" id="549033at2759"/>
<evidence type="ECO:0000313" key="2">
    <source>
        <dbReference type="EMBL" id="KAG2436294.1"/>
    </source>
</evidence>
<dbReference type="Proteomes" id="UP000650467">
    <property type="component" value="Unassembled WGS sequence"/>
</dbReference>
<feature type="compositionally biased region" description="Low complexity" evidence="1">
    <location>
        <begin position="8"/>
        <end position="19"/>
    </location>
</feature>
<protein>
    <submittedName>
        <fullName evidence="2">Uncharacterized protein</fullName>
    </submittedName>
</protein>
<dbReference type="AlphaFoldDB" id="A0A835T9J9"/>
<name>A0A835T9J9_CHLIN</name>
<keyword evidence="3" id="KW-1185">Reference proteome</keyword>
<gene>
    <name evidence="2" type="ORF">HXX76_006605</name>
</gene>
<comment type="caution">
    <text evidence="2">The sequence shown here is derived from an EMBL/GenBank/DDBJ whole genome shotgun (WGS) entry which is preliminary data.</text>
</comment>
<feature type="compositionally biased region" description="Low complexity" evidence="1">
    <location>
        <begin position="72"/>
        <end position="90"/>
    </location>
</feature>
<accession>A0A835T9J9</accession>
<evidence type="ECO:0000313" key="3">
    <source>
        <dbReference type="Proteomes" id="UP000650467"/>
    </source>
</evidence>
<feature type="compositionally biased region" description="Polar residues" evidence="1">
    <location>
        <begin position="49"/>
        <end position="61"/>
    </location>
</feature>
<organism evidence="2 3">
    <name type="scientific">Chlamydomonas incerta</name>
    <dbReference type="NCBI Taxonomy" id="51695"/>
    <lineage>
        <taxon>Eukaryota</taxon>
        <taxon>Viridiplantae</taxon>
        <taxon>Chlorophyta</taxon>
        <taxon>core chlorophytes</taxon>
        <taxon>Chlorophyceae</taxon>
        <taxon>CS clade</taxon>
        <taxon>Chlamydomonadales</taxon>
        <taxon>Chlamydomonadaceae</taxon>
        <taxon>Chlamydomonas</taxon>
    </lineage>
</organism>
<reference evidence="2" key="1">
    <citation type="journal article" date="2020" name="bioRxiv">
        <title>Comparative genomics of Chlamydomonas.</title>
        <authorList>
            <person name="Craig R.J."/>
            <person name="Hasan A.R."/>
            <person name="Ness R.W."/>
            <person name="Keightley P.D."/>
        </authorList>
    </citation>
    <scope>NUCLEOTIDE SEQUENCE</scope>
    <source>
        <strain evidence="2">SAG 7.73</strain>
    </source>
</reference>
<proteinExistence type="predicted"/>
<dbReference type="EMBL" id="JAEHOC010000013">
    <property type="protein sequence ID" value="KAG2436294.1"/>
    <property type="molecule type" value="Genomic_DNA"/>
</dbReference>
<evidence type="ECO:0000256" key="1">
    <source>
        <dbReference type="SAM" id="MobiDB-lite"/>
    </source>
</evidence>
<sequence>MHIKETNAAAQLEQQDAAASPARRSAEKGDNKASPTLPGRAPAHGDIFSTDTAAPSGSKSAAAQALRRRVNAPGPSASAAMSSAAEPGASRRNSDALAVARGSNAAEFERASGSLYDTQETMDSATVQEILGSVDAHHVYDTKLLLSACNWDMDELLMREMNTYLN</sequence>